<dbReference type="PANTHER" id="PTHR44591:SF3">
    <property type="entry name" value="RESPONSE REGULATORY DOMAIN-CONTAINING PROTEIN"/>
    <property type="match status" value="1"/>
</dbReference>
<dbReference type="Pfam" id="PF00072">
    <property type="entry name" value="Response_reg"/>
    <property type="match status" value="1"/>
</dbReference>
<reference evidence="4" key="1">
    <citation type="submission" date="2023-03" db="EMBL/GenBank/DDBJ databases">
        <title>Stygiobacter electus gen. nov., sp. nov., facultatively anaerobic thermotolerant bacterium of the class Ignavibacteria from a well of Yessentuki mineral water deposit.</title>
        <authorList>
            <person name="Podosokorskaya O.A."/>
            <person name="Elcheninov A.G."/>
            <person name="Petrova N.F."/>
            <person name="Zavarzina D.G."/>
            <person name="Kublanov I.V."/>
            <person name="Merkel A.Y."/>
        </authorList>
    </citation>
    <scope>NUCLEOTIDE SEQUENCE</scope>
    <source>
        <strain evidence="4">09-Me</strain>
    </source>
</reference>
<dbReference type="InterPro" id="IPR011006">
    <property type="entry name" value="CheY-like_superfamily"/>
</dbReference>
<dbReference type="SUPFAM" id="SSF52172">
    <property type="entry name" value="CheY-like"/>
    <property type="match status" value="1"/>
</dbReference>
<name>A0AAE3NZD1_9BACT</name>
<dbReference type="SMART" id="SM00448">
    <property type="entry name" value="REC"/>
    <property type="match status" value="1"/>
</dbReference>
<evidence type="ECO:0000259" key="3">
    <source>
        <dbReference type="PROSITE" id="PS50110"/>
    </source>
</evidence>
<dbReference type="PROSITE" id="PS50110">
    <property type="entry name" value="RESPONSE_REGULATORY"/>
    <property type="match status" value="1"/>
</dbReference>
<dbReference type="PANTHER" id="PTHR44591">
    <property type="entry name" value="STRESS RESPONSE REGULATOR PROTEIN 1"/>
    <property type="match status" value="1"/>
</dbReference>
<dbReference type="InterPro" id="IPR050595">
    <property type="entry name" value="Bact_response_regulator"/>
</dbReference>
<evidence type="ECO:0000313" key="5">
    <source>
        <dbReference type="Proteomes" id="UP001221302"/>
    </source>
</evidence>
<gene>
    <name evidence="4" type="ORF">P0M35_03865</name>
</gene>
<dbReference type="Proteomes" id="UP001221302">
    <property type="component" value="Unassembled WGS sequence"/>
</dbReference>
<dbReference type="AlphaFoldDB" id="A0AAE3NZD1"/>
<dbReference type="GO" id="GO:0000160">
    <property type="term" value="P:phosphorelay signal transduction system"/>
    <property type="evidence" value="ECO:0007669"/>
    <property type="project" value="InterPro"/>
</dbReference>
<evidence type="ECO:0000256" key="2">
    <source>
        <dbReference type="PROSITE-ProRule" id="PRU00169"/>
    </source>
</evidence>
<proteinExistence type="predicted"/>
<keyword evidence="1 2" id="KW-0597">Phosphoprotein</keyword>
<feature type="modified residue" description="4-aspartylphosphate" evidence="2">
    <location>
        <position position="55"/>
    </location>
</feature>
<accession>A0AAE3NZD1</accession>
<evidence type="ECO:0000313" key="4">
    <source>
        <dbReference type="EMBL" id="MDF1611274.1"/>
    </source>
</evidence>
<dbReference type="EMBL" id="JARGDL010000003">
    <property type="protein sequence ID" value="MDF1611274.1"/>
    <property type="molecule type" value="Genomic_DNA"/>
</dbReference>
<feature type="domain" description="Response regulatory" evidence="3">
    <location>
        <begin position="4"/>
        <end position="122"/>
    </location>
</feature>
<evidence type="ECO:0000256" key="1">
    <source>
        <dbReference type="ARBA" id="ARBA00022553"/>
    </source>
</evidence>
<dbReference type="Gene3D" id="3.40.50.2300">
    <property type="match status" value="1"/>
</dbReference>
<dbReference type="InterPro" id="IPR001789">
    <property type="entry name" value="Sig_transdc_resp-reg_receiver"/>
</dbReference>
<sequence>MALKFLVVDDSVTMRRIVMNSLKQIGHENFVEAADGRDALIKLNSDDSINFIITDWNMPDVSGLELVKQVRANPKTANLPVLMVTTRGMKEDIIEALNAKVNNYIVKPFTPQVLREKIEQIISTVNV</sequence>
<dbReference type="RefSeq" id="WP_321535040.1">
    <property type="nucleotide sequence ID" value="NZ_JARGDL010000003.1"/>
</dbReference>
<comment type="caution">
    <text evidence="4">The sequence shown here is derived from an EMBL/GenBank/DDBJ whole genome shotgun (WGS) entry which is preliminary data.</text>
</comment>
<organism evidence="4 5">
    <name type="scientific">Stygiobacter electus</name>
    <dbReference type="NCBI Taxonomy" id="3032292"/>
    <lineage>
        <taxon>Bacteria</taxon>
        <taxon>Pseudomonadati</taxon>
        <taxon>Ignavibacteriota</taxon>
        <taxon>Ignavibacteria</taxon>
        <taxon>Ignavibacteriales</taxon>
        <taxon>Melioribacteraceae</taxon>
        <taxon>Stygiobacter</taxon>
    </lineage>
</organism>
<protein>
    <submittedName>
        <fullName evidence="4">Response regulator</fullName>
    </submittedName>
</protein>
<keyword evidence="5" id="KW-1185">Reference proteome</keyword>